<organism evidence="1 2">
    <name type="scientific">Auriscalpium vulgare</name>
    <dbReference type="NCBI Taxonomy" id="40419"/>
    <lineage>
        <taxon>Eukaryota</taxon>
        <taxon>Fungi</taxon>
        <taxon>Dikarya</taxon>
        <taxon>Basidiomycota</taxon>
        <taxon>Agaricomycotina</taxon>
        <taxon>Agaricomycetes</taxon>
        <taxon>Russulales</taxon>
        <taxon>Auriscalpiaceae</taxon>
        <taxon>Auriscalpium</taxon>
    </lineage>
</organism>
<name>A0ACB8RVX1_9AGAM</name>
<keyword evidence="2" id="KW-1185">Reference proteome</keyword>
<protein>
    <submittedName>
        <fullName evidence="1">Uncharacterized protein</fullName>
    </submittedName>
</protein>
<accession>A0ACB8RVX1</accession>
<dbReference type="Proteomes" id="UP000814033">
    <property type="component" value="Unassembled WGS sequence"/>
</dbReference>
<evidence type="ECO:0000313" key="2">
    <source>
        <dbReference type="Proteomes" id="UP000814033"/>
    </source>
</evidence>
<sequence length="239" mass="25674">MPPDAHAHADDASDPLMPSDDQLPRPERRHGDAPAAYAASASAGVLAAATWAIVLSSDPRKLGWFAFHPTLNSLAIFSFTLAILTLQPTSQPKTKAAGLQKHQIAALVGLLAVFSGTTAMFINKDLHGSAHITTWHGLFGLIAFLWFIVQLVLGAGSVWSDGALFGGGIKAKLVWKYHRLSGYLLLPLVLFTAHLGGGWSTWATGQSASFVRLITYTVAPAVILVSLYSRVRPSKMRFF</sequence>
<gene>
    <name evidence="1" type="ORF">FA95DRAFT_1605622</name>
</gene>
<proteinExistence type="predicted"/>
<dbReference type="EMBL" id="MU275894">
    <property type="protein sequence ID" value="KAI0047967.1"/>
    <property type="molecule type" value="Genomic_DNA"/>
</dbReference>
<reference evidence="1" key="2">
    <citation type="journal article" date="2022" name="New Phytol.">
        <title>Evolutionary transition to the ectomycorrhizal habit in the genomes of a hyperdiverse lineage of mushroom-forming fungi.</title>
        <authorList>
            <person name="Looney B."/>
            <person name="Miyauchi S."/>
            <person name="Morin E."/>
            <person name="Drula E."/>
            <person name="Courty P.E."/>
            <person name="Kohler A."/>
            <person name="Kuo A."/>
            <person name="LaButti K."/>
            <person name="Pangilinan J."/>
            <person name="Lipzen A."/>
            <person name="Riley R."/>
            <person name="Andreopoulos W."/>
            <person name="He G."/>
            <person name="Johnson J."/>
            <person name="Nolan M."/>
            <person name="Tritt A."/>
            <person name="Barry K.W."/>
            <person name="Grigoriev I.V."/>
            <person name="Nagy L.G."/>
            <person name="Hibbett D."/>
            <person name="Henrissat B."/>
            <person name="Matheny P.B."/>
            <person name="Labbe J."/>
            <person name="Martin F.M."/>
        </authorList>
    </citation>
    <scope>NUCLEOTIDE SEQUENCE</scope>
    <source>
        <strain evidence="1">FP105234-sp</strain>
    </source>
</reference>
<comment type="caution">
    <text evidence="1">The sequence shown here is derived from an EMBL/GenBank/DDBJ whole genome shotgun (WGS) entry which is preliminary data.</text>
</comment>
<evidence type="ECO:0000313" key="1">
    <source>
        <dbReference type="EMBL" id="KAI0047967.1"/>
    </source>
</evidence>
<reference evidence="1" key="1">
    <citation type="submission" date="2021-02" db="EMBL/GenBank/DDBJ databases">
        <authorList>
            <consortium name="DOE Joint Genome Institute"/>
            <person name="Ahrendt S."/>
            <person name="Looney B.P."/>
            <person name="Miyauchi S."/>
            <person name="Morin E."/>
            <person name="Drula E."/>
            <person name="Courty P.E."/>
            <person name="Chicoki N."/>
            <person name="Fauchery L."/>
            <person name="Kohler A."/>
            <person name="Kuo A."/>
            <person name="Labutti K."/>
            <person name="Pangilinan J."/>
            <person name="Lipzen A."/>
            <person name="Riley R."/>
            <person name="Andreopoulos W."/>
            <person name="He G."/>
            <person name="Johnson J."/>
            <person name="Barry K.W."/>
            <person name="Grigoriev I.V."/>
            <person name="Nagy L."/>
            <person name="Hibbett D."/>
            <person name="Henrissat B."/>
            <person name="Matheny P.B."/>
            <person name="Labbe J."/>
            <person name="Martin F."/>
        </authorList>
    </citation>
    <scope>NUCLEOTIDE SEQUENCE</scope>
    <source>
        <strain evidence="1">FP105234-sp</strain>
    </source>
</reference>